<dbReference type="EMBL" id="KE524787">
    <property type="protein sequence ID" value="KFB36703.1"/>
    <property type="molecule type" value="Genomic_DNA"/>
</dbReference>
<accession>A0A084VFF9</accession>
<sequence length="172" mass="18608">MVAYGDGGTYPKNKTAVATAATMAMVAAPMVPIAFSTFQLRSIDHNDGDGGRKHSLPVQPRIRTSGVGGVGNGIRDGSFHFFVPSLRLPSPEKCRQQGVYACGRTVRAFLRCLRCLTVALTARTIESCWRVIIERGKCCRPIGFEQARFDVLLRPVGVDYFALVPGLGSSNC</sequence>
<keyword evidence="1" id="KW-0472">Membrane</keyword>
<name>A0A084VFF9_ANOSI</name>
<evidence type="ECO:0000313" key="3">
    <source>
        <dbReference type="EnsemblMetazoa" id="ASIC003852-PA"/>
    </source>
</evidence>
<reference evidence="3" key="2">
    <citation type="submission" date="2020-05" db="UniProtKB">
        <authorList>
            <consortium name="EnsemblMetazoa"/>
        </authorList>
    </citation>
    <scope>IDENTIFICATION</scope>
</reference>
<organism evidence="2">
    <name type="scientific">Anopheles sinensis</name>
    <name type="common">Mosquito</name>
    <dbReference type="NCBI Taxonomy" id="74873"/>
    <lineage>
        <taxon>Eukaryota</taxon>
        <taxon>Metazoa</taxon>
        <taxon>Ecdysozoa</taxon>
        <taxon>Arthropoda</taxon>
        <taxon>Hexapoda</taxon>
        <taxon>Insecta</taxon>
        <taxon>Pterygota</taxon>
        <taxon>Neoptera</taxon>
        <taxon>Endopterygota</taxon>
        <taxon>Diptera</taxon>
        <taxon>Nematocera</taxon>
        <taxon>Culicoidea</taxon>
        <taxon>Culicidae</taxon>
        <taxon>Anophelinae</taxon>
        <taxon>Anopheles</taxon>
    </lineage>
</organism>
<protein>
    <submittedName>
        <fullName evidence="2 3">1-deoxy-D-xylulose 5-phosphate synthase</fullName>
    </submittedName>
</protein>
<gene>
    <name evidence="2" type="ORF">ZHAS_00003852</name>
</gene>
<evidence type="ECO:0000313" key="4">
    <source>
        <dbReference type="Proteomes" id="UP000030765"/>
    </source>
</evidence>
<evidence type="ECO:0000313" key="2">
    <source>
        <dbReference type="EMBL" id="KFB36703.1"/>
    </source>
</evidence>
<evidence type="ECO:0000256" key="1">
    <source>
        <dbReference type="SAM" id="Phobius"/>
    </source>
</evidence>
<feature type="transmembrane region" description="Helical" evidence="1">
    <location>
        <begin position="16"/>
        <end position="35"/>
    </location>
</feature>
<dbReference type="EMBL" id="ATLV01012387">
    <property type="status" value="NOT_ANNOTATED_CDS"/>
    <property type="molecule type" value="Genomic_DNA"/>
</dbReference>
<dbReference type="EnsemblMetazoa" id="ASIC003852-RA">
    <property type="protein sequence ID" value="ASIC003852-PA"/>
    <property type="gene ID" value="ASIC003852"/>
</dbReference>
<keyword evidence="1" id="KW-1133">Transmembrane helix</keyword>
<keyword evidence="4" id="KW-1185">Reference proteome</keyword>
<dbReference type="AlphaFoldDB" id="A0A084VFF9"/>
<keyword evidence="1" id="KW-0812">Transmembrane</keyword>
<proteinExistence type="predicted"/>
<dbReference type="VEuPathDB" id="VectorBase:ASIC003852"/>
<reference evidence="2 4" key="1">
    <citation type="journal article" date="2014" name="BMC Genomics">
        <title>Genome sequence of Anopheles sinensis provides insight into genetics basis of mosquito competence for malaria parasites.</title>
        <authorList>
            <person name="Zhou D."/>
            <person name="Zhang D."/>
            <person name="Ding G."/>
            <person name="Shi L."/>
            <person name="Hou Q."/>
            <person name="Ye Y."/>
            <person name="Xu Y."/>
            <person name="Zhou H."/>
            <person name="Xiong C."/>
            <person name="Li S."/>
            <person name="Yu J."/>
            <person name="Hong S."/>
            <person name="Yu X."/>
            <person name="Zou P."/>
            <person name="Chen C."/>
            <person name="Chang X."/>
            <person name="Wang W."/>
            <person name="Lv Y."/>
            <person name="Sun Y."/>
            <person name="Ma L."/>
            <person name="Shen B."/>
            <person name="Zhu C."/>
        </authorList>
    </citation>
    <scope>NUCLEOTIDE SEQUENCE [LARGE SCALE GENOMIC DNA]</scope>
</reference>
<dbReference type="Proteomes" id="UP000030765">
    <property type="component" value="Unassembled WGS sequence"/>
</dbReference>